<proteinExistence type="predicted"/>
<organism evidence="1 2">
    <name type="scientific">Klebsiella pneumoniae</name>
    <dbReference type="NCBI Taxonomy" id="573"/>
    <lineage>
        <taxon>Bacteria</taxon>
        <taxon>Pseudomonadati</taxon>
        <taxon>Pseudomonadota</taxon>
        <taxon>Gammaproteobacteria</taxon>
        <taxon>Enterobacterales</taxon>
        <taxon>Enterobacteriaceae</taxon>
        <taxon>Klebsiella/Raoultella group</taxon>
        <taxon>Klebsiella</taxon>
        <taxon>Klebsiella pneumoniae complex</taxon>
    </lineage>
</organism>
<dbReference type="Proteomes" id="UP000282433">
    <property type="component" value="Chromosome"/>
</dbReference>
<dbReference type="PROSITE" id="PS00653">
    <property type="entry name" value="GLYCOSYL_HYDROL_F1_2"/>
    <property type="match status" value="1"/>
</dbReference>
<protein>
    <submittedName>
        <fullName evidence="1">6-phospho-beta-glucosidase ascB</fullName>
        <ecNumber evidence="1">3.2.1.86</ecNumber>
    </submittedName>
</protein>
<dbReference type="GO" id="GO:0005975">
    <property type="term" value="P:carbohydrate metabolic process"/>
    <property type="evidence" value="ECO:0007669"/>
    <property type="project" value="InterPro"/>
</dbReference>
<dbReference type="Pfam" id="PF00232">
    <property type="entry name" value="Glyco_hydro_1"/>
    <property type="match status" value="1"/>
</dbReference>
<accession>A0A3S4KFE6</accession>
<keyword evidence="1" id="KW-0378">Hydrolase</keyword>
<reference evidence="1 2" key="1">
    <citation type="submission" date="2018-12" db="EMBL/GenBank/DDBJ databases">
        <authorList>
            <consortium name="Pathogen Informatics"/>
        </authorList>
    </citation>
    <scope>NUCLEOTIDE SEQUENCE [LARGE SCALE GENOMIC DNA]</scope>
    <source>
        <strain evidence="1 2">NCTC13635</strain>
    </source>
</reference>
<evidence type="ECO:0000313" key="2">
    <source>
        <dbReference type="Proteomes" id="UP000282433"/>
    </source>
</evidence>
<dbReference type="AlphaFoldDB" id="A0A3S4KFE6"/>
<dbReference type="EMBL" id="LR134162">
    <property type="protein sequence ID" value="VEB01671.1"/>
    <property type="molecule type" value="Genomic_DNA"/>
</dbReference>
<keyword evidence="1" id="KW-0326">Glycosidase</keyword>
<sequence>MASFPQGFLWGGALAANQSEGAYLEGGKGLTTVDTLPHGAHRLPGKIRPGEALYAA</sequence>
<dbReference type="InterPro" id="IPR017853">
    <property type="entry name" value="GH"/>
</dbReference>
<dbReference type="InterPro" id="IPR001360">
    <property type="entry name" value="Glyco_hydro_1"/>
</dbReference>
<gene>
    <name evidence="1" type="primary">bglH_2</name>
    <name evidence="1" type="ORF">NCTC13635_02262</name>
</gene>
<dbReference type="GO" id="GO:0008706">
    <property type="term" value="F:6-phospho-beta-glucosidase activity"/>
    <property type="evidence" value="ECO:0007669"/>
    <property type="project" value="UniProtKB-EC"/>
</dbReference>
<dbReference type="InterPro" id="IPR033132">
    <property type="entry name" value="GH_1_N_CS"/>
</dbReference>
<name>A0A3S4KFE6_KLEPN</name>
<dbReference type="SUPFAM" id="SSF51445">
    <property type="entry name" value="(Trans)glycosidases"/>
    <property type="match status" value="1"/>
</dbReference>
<dbReference type="Gene3D" id="3.20.20.80">
    <property type="entry name" value="Glycosidases"/>
    <property type="match status" value="1"/>
</dbReference>
<evidence type="ECO:0000313" key="1">
    <source>
        <dbReference type="EMBL" id="VEB01671.1"/>
    </source>
</evidence>
<dbReference type="EC" id="3.2.1.86" evidence="1"/>